<evidence type="ECO:0000256" key="3">
    <source>
        <dbReference type="ARBA" id="ARBA00022801"/>
    </source>
</evidence>
<evidence type="ECO:0000256" key="4">
    <source>
        <dbReference type="ARBA" id="ARBA00022829"/>
    </source>
</evidence>
<comment type="catalytic activity">
    <reaction evidence="1">
        <text>All bonds known to be hydrolyzed by this endopeptidase have arginine in P1 and an acidic residue in P4. P6 is often occupied by an acidic residue or by a hydroxy-amino-acid residue, the phosphorylation of which enhances cleavage.</text>
        <dbReference type="EC" id="3.4.22.49"/>
    </reaction>
</comment>
<keyword evidence="4" id="KW-0159">Chromosome partition</keyword>
<dbReference type="InterPro" id="IPR005314">
    <property type="entry name" value="Peptidase_C50"/>
</dbReference>
<sequence>MSIITKDRACLLFAVKVDVQSMLSDKNEMNPGYSNTIKKFHKFLQCIPDVITKYDIFRQFYNVFAIFDIKTLDELSSYANLCTSVSKKWISKVFQNDTSMMSEVMTAFFVHESNNENVGKAWNPITSMMRGVISDSFSYQIDRETIPNKYHFLTKYDALIKSMYFINDAIAKKSSKNLPQLMDYYTTRWIGNTNITETVSGMEVSFLQQLFNNLLLINFDKMVIRLANLLRENNRYLKSLSIDITYASLRALVKLKYMKKVNETKVKILKIVPDFKTADIKSILLITNMLLTVCSGQNDIDLFRKIFEDETLKEKKELFSIDNVCKLPIETYIQIILFNIKLHLTASKLQCHNGDLVSAVVECKRGLKLNMSLLKSRGLLGKEVKPILIQEIATSYGILLRLSIRMGLAKDSDYYANEITKFIAGVSEPSVTYSCLHDLLVYYKFTEQDRLSERTLQKANETFNHINSSEDILSLVSFMLDNGESDKLLKSLELSLDTVTSETQLPQHCELLIGRVLQGIESFPKEYRMMNQTNLINQQYNRLMKQLETDPLLKNSHDASLAVPNIKQPHAESILTNKMVDYIDYSNGSPRSSNMTPKSKSMRQKFDKFAIIANLKHILDQIEKMTILDTSYILLSRFSDIYSECYSLLANITPSANTREHHALYLSDLKRSLPHQYERLLCRIDNTLYQQFKLLEFREPSVIEVSKYLKSEEENTQIWSNSDCHFRIITIDVCPLTGSLVLTRVDQASCQTQKITIPLRSVSFRDIDSVHLPYSKVMEELNSIISQSNQSVSRDVTSAIHTSEGRKEWWKTRYSLDKRLQDLLSSVEKTWFGGFSGFFSDTELNTANFKEFQKTFTTILHQNLPSRKQVGSPEKFLVVEEWILELFLQIDTANKEFLTMVEDLIYFILDIFSYHGEENAYDEIDISSLHFQIEEAIKKYHAKSGALRNKKFTHTFLIVGSRCHTFPWENLSFLRSLSVTRVPSISLLRELLTRNNMLPRLNIDIGSKISMVLNPNGDLHKTEDRFSSIFSNITSNCTNSRLLVNERPSESDFLGMLQTSNMFLFVGHGGGEQFARNKEITKLNHISPSLLLGCSSAAMKASGGLEPSGVIYSHLLGGSNMVLGNLWDVTDKDIDKFTLCLLENIGLVTDITTEQRENEGMCEAIITAREVCNLKYLNGAAPVIYGLPAHFSSPVTRR</sequence>
<reference evidence="6 7" key="1">
    <citation type="journal article" date="2023" name="Elife">
        <title>Identification of key yeast species and microbe-microbe interactions impacting larval growth of Drosophila in the wild.</title>
        <authorList>
            <person name="Mure A."/>
            <person name="Sugiura Y."/>
            <person name="Maeda R."/>
            <person name="Honda K."/>
            <person name="Sakurai N."/>
            <person name="Takahashi Y."/>
            <person name="Watada M."/>
            <person name="Katoh T."/>
            <person name="Gotoh A."/>
            <person name="Gotoh Y."/>
            <person name="Taniguchi I."/>
            <person name="Nakamura K."/>
            <person name="Hayashi T."/>
            <person name="Katayama T."/>
            <person name="Uemura T."/>
            <person name="Hattori Y."/>
        </authorList>
    </citation>
    <scope>NUCLEOTIDE SEQUENCE [LARGE SCALE GENOMIC DNA]</scope>
    <source>
        <strain evidence="6 7">KH-74</strain>
    </source>
</reference>
<evidence type="ECO:0000259" key="5">
    <source>
        <dbReference type="PROSITE" id="PS51700"/>
    </source>
</evidence>
<evidence type="ECO:0000313" key="7">
    <source>
        <dbReference type="Proteomes" id="UP001377567"/>
    </source>
</evidence>
<keyword evidence="7" id="KW-1185">Reference proteome</keyword>
<dbReference type="EC" id="3.4.22.49" evidence="2"/>
<dbReference type="GO" id="GO:0005737">
    <property type="term" value="C:cytoplasm"/>
    <property type="evidence" value="ECO:0007669"/>
    <property type="project" value="TreeGrafter"/>
</dbReference>
<dbReference type="EMBL" id="BTGD01000001">
    <property type="protein sequence ID" value="GMM54314.1"/>
    <property type="molecule type" value="Genomic_DNA"/>
</dbReference>
<dbReference type="GO" id="GO:0004197">
    <property type="term" value="F:cysteine-type endopeptidase activity"/>
    <property type="evidence" value="ECO:0007669"/>
    <property type="project" value="InterPro"/>
</dbReference>
<evidence type="ECO:0000256" key="1">
    <source>
        <dbReference type="ARBA" id="ARBA00000451"/>
    </source>
</evidence>
<proteinExistence type="predicted"/>
<evidence type="ECO:0000256" key="2">
    <source>
        <dbReference type="ARBA" id="ARBA00012489"/>
    </source>
</evidence>
<comment type="caution">
    <text evidence="6">The sequence shown here is derived from an EMBL/GenBank/DDBJ whole genome shotgun (WGS) entry which is preliminary data.</text>
</comment>
<dbReference type="PANTHER" id="PTHR12792">
    <property type="entry name" value="EXTRA SPINDLE POLES 1-RELATED"/>
    <property type="match status" value="1"/>
</dbReference>
<accession>A0AAV5RRS8</accession>
<dbReference type="Proteomes" id="UP001377567">
    <property type="component" value="Unassembled WGS sequence"/>
</dbReference>
<dbReference type="GO" id="GO:0005634">
    <property type="term" value="C:nucleus"/>
    <property type="evidence" value="ECO:0007669"/>
    <property type="project" value="InterPro"/>
</dbReference>
<gene>
    <name evidence="6" type="ORF">DAKH74_009300</name>
</gene>
<name>A0AAV5RRS8_MAUHU</name>
<dbReference type="GO" id="GO:0044732">
    <property type="term" value="C:mitotic spindle pole body"/>
    <property type="evidence" value="ECO:0007669"/>
    <property type="project" value="TreeGrafter"/>
</dbReference>
<dbReference type="InterPro" id="IPR030397">
    <property type="entry name" value="SEPARIN_core_dom"/>
</dbReference>
<dbReference type="PANTHER" id="PTHR12792:SF0">
    <property type="entry name" value="SEPARIN"/>
    <property type="match status" value="1"/>
</dbReference>
<dbReference type="AlphaFoldDB" id="A0AAV5RRS8"/>
<feature type="domain" description="Peptidase C50" evidence="5">
    <location>
        <begin position="1006"/>
        <end position="1105"/>
    </location>
</feature>
<dbReference type="PROSITE" id="PS51700">
    <property type="entry name" value="SEPARIN"/>
    <property type="match status" value="1"/>
</dbReference>
<dbReference type="GO" id="GO:0072686">
    <property type="term" value="C:mitotic spindle"/>
    <property type="evidence" value="ECO:0007669"/>
    <property type="project" value="TreeGrafter"/>
</dbReference>
<dbReference type="GO" id="GO:0006508">
    <property type="term" value="P:proteolysis"/>
    <property type="evidence" value="ECO:0007669"/>
    <property type="project" value="InterPro"/>
</dbReference>
<keyword evidence="3" id="KW-0378">Hydrolase</keyword>
<organism evidence="6 7">
    <name type="scientific">Maudiozyma humilis</name>
    <name type="common">Sour dough yeast</name>
    <name type="synonym">Kazachstania humilis</name>
    <dbReference type="NCBI Taxonomy" id="51915"/>
    <lineage>
        <taxon>Eukaryota</taxon>
        <taxon>Fungi</taxon>
        <taxon>Dikarya</taxon>
        <taxon>Ascomycota</taxon>
        <taxon>Saccharomycotina</taxon>
        <taxon>Saccharomycetes</taxon>
        <taxon>Saccharomycetales</taxon>
        <taxon>Saccharomycetaceae</taxon>
        <taxon>Maudiozyma</taxon>
    </lineage>
</organism>
<dbReference type="Pfam" id="PF03568">
    <property type="entry name" value="Separin_C"/>
    <property type="match status" value="1"/>
</dbReference>
<protein>
    <recommendedName>
        <fullName evidence="2">separase</fullName>
        <ecNumber evidence="2">3.4.22.49</ecNumber>
    </recommendedName>
</protein>
<dbReference type="GO" id="GO:0051307">
    <property type="term" value="P:meiotic chromosome separation"/>
    <property type="evidence" value="ECO:0007669"/>
    <property type="project" value="TreeGrafter"/>
</dbReference>
<evidence type="ECO:0000313" key="6">
    <source>
        <dbReference type="EMBL" id="GMM54314.1"/>
    </source>
</evidence>